<keyword evidence="1" id="KW-1133">Transmembrane helix</keyword>
<dbReference type="RefSeq" id="WP_161813990.1">
    <property type="nucleotide sequence ID" value="NZ_BLJN01000004.1"/>
</dbReference>
<evidence type="ECO:0000256" key="1">
    <source>
        <dbReference type="SAM" id="Phobius"/>
    </source>
</evidence>
<sequence length="164" mass="17916">MIVDLLRWLEGSWYGQVMRDVPWLFPTFEGLHFVGMALLFGSIALIDLRVLGLAKGLPIGPLHRLLPLAFGGFALNVITGIGFVASDPMSYWVVPAFRFKMLLIILAGLNAIWFWISVLPKVEDWGAGEDASPLAKKISMASLLLWVGVITAGRFIAFAGTGTL</sequence>
<comment type="caution">
    <text evidence="2">The sequence shown here is derived from an EMBL/GenBank/DDBJ whole genome shotgun (WGS) entry which is preliminary data.</text>
</comment>
<name>A0A829YHP8_9GAMM</name>
<evidence type="ECO:0008006" key="4">
    <source>
        <dbReference type="Google" id="ProtNLM"/>
    </source>
</evidence>
<protein>
    <recommendedName>
        <fullName evidence="4">DUF2214 domain-containing protein</fullName>
    </recommendedName>
</protein>
<accession>A0A829YHP8</accession>
<evidence type="ECO:0000313" key="3">
    <source>
        <dbReference type="Proteomes" id="UP000445000"/>
    </source>
</evidence>
<feature type="transmembrane region" description="Helical" evidence="1">
    <location>
        <begin position="97"/>
        <end position="119"/>
    </location>
</feature>
<feature type="transmembrane region" description="Helical" evidence="1">
    <location>
        <begin position="140"/>
        <end position="160"/>
    </location>
</feature>
<feature type="transmembrane region" description="Helical" evidence="1">
    <location>
        <begin position="65"/>
        <end position="85"/>
    </location>
</feature>
<feature type="transmembrane region" description="Helical" evidence="1">
    <location>
        <begin position="31"/>
        <end position="53"/>
    </location>
</feature>
<dbReference type="AlphaFoldDB" id="A0A829YHP8"/>
<evidence type="ECO:0000313" key="2">
    <source>
        <dbReference type="EMBL" id="GFE82338.1"/>
    </source>
</evidence>
<gene>
    <name evidence="2" type="ORF">GCM10011487_43380</name>
</gene>
<dbReference type="Proteomes" id="UP000445000">
    <property type="component" value="Unassembled WGS sequence"/>
</dbReference>
<reference evidence="3" key="1">
    <citation type="submission" date="2020-01" db="EMBL/GenBank/DDBJ databases">
        <title>'Steroidobacter agaridevorans' sp. nov., agar-degrading bacteria isolated from rhizosphere soils.</title>
        <authorList>
            <person name="Ikenaga M."/>
            <person name="Kataoka M."/>
            <person name="Murouchi A."/>
            <person name="Katsuragi S."/>
            <person name="Sakai M."/>
        </authorList>
    </citation>
    <scope>NUCLEOTIDE SEQUENCE [LARGE SCALE GENOMIC DNA]</scope>
    <source>
        <strain evidence="3">YU21-B</strain>
    </source>
</reference>
<keyword evidence="1" id="KW-0812">Transmembrane</keyword>
<proteinExistence type="predicted"/>
<organism evidence="2 3">
    <name type="scientific">Steroidobacter agaridevorans</name>
    <dbReference type="NCBI Taxonomy" id="2695856"/>
    <lineage>
        <taxon>Bacteria</taxon>
        <taxon>Pseudomonadati</taxon>
        <taxon>Pseudomonadota</taxon>
        <taxon>Gammaproteobacteria</taxon>
        <taxon>Steroidobacterales</taxon>
        <taxon>Steroidobacteraceae</taxon>
        <taxon>Steroidobacter</taxon>
    </lineage>
</organism>
<keyword evidence="1" id="KW-0472">Membrane</keyword>
<dbReference type="EMBL" id="BLJN01000004">
    <property type="protein sequence ID" value="GFE82338.1"/>
    <property type="molecule type" value="Genomic_DNA"/>
</dbReference>
<keyword evidence="3" id="KW-1185">Reference proteome</keyword>